<keyword evidence="2" id="KW-1185">Reference proteome</keyword>
<dbReference type="EMBL" id="HM452126">
    <property type="protein sequence ID" value="ADM80174.1"/>
    <property type="molecule type" value="Genomic_DNA"/>
</dbReference>
<dbReference type="InterPro" id="IPR022607">
    <property type="entry name" value="Phage_T4_Gp53_baseplate_wedge"/>
</dbReference>
<evidence type="ECO:0000313" key="1">
    <source>
        <dbReference type="EMBL" id="ADM80174.1"/>
    </source>
</evidence>
<organism evidence="1 2">
    <name type="scientific">Aeromonas phage phiAS5</name>
    <dbReference type="NCBI Taxonomy" id="879630"/>
    <lineage>
        <taxon>Viruses</taxon>
        <taxon>Duplodnaviria</taxon>
        <taxon>Heunggongvirae</taxon>
        <taxon>Uroviricota</taxon>
        <taxon>Caudoviricetes</taxon>
        <taxon>Pantevenvirales</taxon>
        <taxon>Straboviridae</taxon>
        <taxon>Chrysonvirus</taxon>
        <taxon>Chrysonvirus as5</taxon>
    </lineage>
</organism>
<reference evidence="1 2" key="1">
    <citation type="journal article" date="2012" name="Vet. Microbiol.">
        <title>Complete genome sequence and characterization of a broad-host range T4-like bacteriophage phiAS5 infecting Aeromonas salmonicida subsp. salmonicida.</title>
        <authorList>
            <person name="Kim J.H."/>
            <person name="Son J.S."/>
            <person name="Choi Y.J."/>
            <person name="Choresca C.H.Jr."/>
            <person name="Shin S.P."/>
            <person name="Han J.E."/>
            <person name="Jun J.W."/>
            <person name="Park S.C."/>
        </authorList>
    </citation>
    <scope>NUCLEOTIDE SEQUENCE [LARGE SCALE GENOMIC DNA]</scope>
</reference>
<proteinExistence type="predicted"/>
<dbReference type="KEGG" id="vg:9861738"/>
<sequence>MQMFDPIVYNGVPTANIFKSYGKYFDEVAASFVLRKYFISGNPRPELLSYQLYGDSSYYWILLYLNGIYDPFHGWIKSQEQVHTSTQQKYKNFPQKENTVLYHVDTKGKKYQRMSEYPIGSGNWYDIGDTAHLHLQHQGTLAPVSAIEHELNENENKRNILILSPGDLQTFLDALTRRMEKVRRGN</sequence>
<dbReference type="RefSeq" id="YP_003969620.1">
    <property type="nucleotide sequence ID" value="NC_014636.1"/>
</dbReference>
<protein>
    <submittedName>
        <fullName evidence="1">Baseplate wedge subunit</fullName>
    </submittedName>
</protein>
<gene>
    <name evidence="1" type="ORF">phiAS5_ORF0331</name>
</gene>
<dbReference type="Pfam" id="PF11246">
    <property type="entry name" value="Phage_gp53"/>
    <property type="match status" value="1"/>
</dbReference>
<dbReference type="Proteomes" id="UP000002236">
    <property type="component" value="Segment"/>
</dbReference>
<dbReference type="OrthoDB" id="8952at10239"/>
<dbReference type="GeneID" id="9861738"/>
<accession>E1A285</accession>
<name>E1A285_9CAUD</name>
<evidence type="ECO:0000313" key="2">
    <source>
        <dbReference type="Proteomes" id="UP000002236"/>
    </source>
</evidence>